<name>A0A382Y0M7_9ZZZZ</name>
<protein>
    <recommendedName>
        <fullName evidence="1">Nucleotidyl transferase domain-containing protein</fullName>
    </recommendedName>
</protein>
<dbReference type="Gene3D" id="3.90.550.10">
    <property type="entry name" value="Spore Coat Polysaccharide Biosynthesis Protein SpsA, Chain A"/>
    <property type="match status" value="1"/>
</dbReference>
<reference evidence="2" key="1">
    <citation type="submission" date="2018-05" db="EMBL/GenBank/DDBJ databases">
        <authorList>
            <person name="Lanie J.A."/>
            <person name="Ng W.-L."/>
            <person name="Kazmierczak K.M."/>
            <person name="Andrzejewski T.M."/>
            <person name="Davidsen T.M."/>
            <person name="Wayne K.J."/>
            <person name="Tettelin H."/>
            <person name="Glass J.I."/>
            <person name="Rusch D."/>
            <person name="Podicherti R."/>
            <person name="Tsui H.-C.T."/>
            <person name="Winkler M.E."/>
        </authorList>
    </citation>
    <scope>NUCLEOTIDE SEQUENCE</scope>
</reference>
<sequence length="174" mass="20104">ELIVDYFGDGSNFGVKISYSHEDILLGTGGALRNAANMLEDRFFVLYGDAYLDVNYIEIADYFKHMRYPALLTVYKNEGQFDTSNVSFLDEECVLYDKHNPSEDMQFIDYGLSIISKRIIEQYIASGMFYDLADCYEALSLKNDLLGYEVKERFYEIGSKAGLQEFKEFIRGQR</sequence>
<feature type="non-terminal residue" evidence="2">
    <location>
        <position position="1"/>
    </location>
</feature>
<dbReference type="InterPro" id="IPR005835">
    <property type="entry name" value="NTP_transferase_dom"/>
</dbReference>
<dbReference type="InterPro" id="IPR029044">
    <property type="entry name" value="Nucleotide-diphossugar_trans"/>
</dbReference>
<dbReference type="EMBL" id="UINC01171828">
    <property type="protein sequence ID" value="SVD76599.1"/>
    <property type="molecule type" value="Genomic_DNA"/>
</dbReference>
<dbReference type="InterPro" id="IPR050486">
    <property type="entry name" value="Mannose-1P_guanyltransferase"/>
</dbReference>
<dbReference type="AlphaFoldDB" id="A0A382Y0M7"/>
<evidence type="ECO:0000259" key="1">
    <source>
        <dbReference type="Pfam" id="PF00483"/>
    </source>
</evidence>
<evidence type="ECO:0000313" key="2">
    <source>
        <dbReference type="EMBL" id="SVD76599.1"/>
    </source>
</evidence>
<feature type="domain" description="Nucleotidyl transferase" evidence="1">
    <location>
        <begin position="3"/>
        <end position="68"/>
    </location>
</feature>
<dbReference type="Pfam" id="PF00483">
    <property type="entry name" value="NTP_transferase"/>
    <property type="match status" value="1"/>
</dbReference>
<dbReference type="PANTHER" id="PTHR22572">
    <property type="entry name" value="SUGAR-1-PHOSPHATE GUANYL TRANSFERASE"/>
    <property type="match status" value="1"/>
</dbReference>
<organism evidence="2">
    <name type="scientific">marine metagenome</name>
    <dbReference type="NCBI Taxonomy" id="408172"/>
    <lineage>
        <taxon>unclassified sequences</taxon>
        <taxon>metagenomes</taxon>
        <taxon>ecological metagenomes</taxon>
    </lineage>
</organism>
<dbReference type="SUPFAM" id="SSF53448">
    <property type="entry name" value="Nucleotide-diphospho-sugar transferases"/>
    <property type="match status" value="1"/>
</dbReference>
<gene>
    <name evidence="2" type="ORF">METZ01_LOCUS429453</name>
</gene>
<proteinExistence type="predicted"/>
<accession>A0A382Y0M7</accession>